<accession>A0AAJ1BBZ0</accession>
<dbReference type="EMBL" id="JAKNHJ010000003">
    <property type="protein sequence ID" value="MCG4617270.1"/>
    <property type="molecule type" value="Genomic_DNA"/>
</dbReference>
<dbReference type="Gene3D" id="1.10.1220.10">
    <property type="entry name" value="Met repressor-like"/>
    <property type="match status" value="1"/>
</dbReference>
<dbReference type="Proteomes" id="UP001200537">
    <property type="component" value="Unassembled WGS sequence"/>
</dbReference>
<name>A0AAJ1BBZ0_9ACTO</name>
<sequence length="85" mass="9416">MAQATVNFRMDASLKKSLEATCKELGLTATSAYTMFAAKVVREKRIPFEVAIDPFYSESNMKRLRSSIAQMEQTGGTIHEVLPGD</sequence>
<gene>
    <name evidence="1" type="ORF">L0M99_01995</name>
</gene>
<evidence type="ECO:0000313" key="2">
    <source>
        <dbReference type="Proteomes" id="UP001200537"/>
    </source>
</evidence>
<dbReference type="InterPro" id="IPR013321">
    <property type="entry name" value="Arc_rbn_hlx_hlx"/>
</dbReference>
<organism evidence="1 2">
    <name type="scientific">Varibaculum cambriense</name>
    <dbReference type="NCBI Taxonomy" id="184870"/>
    <lineage>
        <taxon>Bacteria</taxon>
        <taxon>Bacillati</taxon>
        <taxon>Actinomycetota</taxon>
        <taxon>Actinomycetes</taxon>
        <taxon>Actinomycetales</taxon>
        <taxon>Actinomycetaceae</taxon>
        <taxon>Varibaculum</taxon>
    </lineage>
</organism>
<dbReference type="RefSeq" id="WP_101930281.1">
    <property type="nucleotide sequence ID" value="NZ_CALUBP010000005.1"/>
</dbReference>
<dbReference type="AlphaFoldDB" id="A0AAJ1BBZ0"/>
<comment type="caution">
    <text evidence="1">The sequence shown here is derived from an EMBL/GenBank/DDBJ whole genome shotgun (WGS) entry which is preliminary data.</text>
</comment>
<dbReference type="Pfam" id="PF04221">
    <property type="entry name" value="RelB"/>
    <property type="match status" value="1"/>
</dbReference>
<dbReference type="NCBIfam" id="TIGR02384">
    <property type="entry name" value="RelB_DinJ"/>
    <property type="match status" value="1"/>
</dbReference>
<dbReference type="GO" id="GO:0006355">
    <property type="term" value="P:regulation of DNA-templated transcription"/>
    <property type="evidence" value="ECO:0007669"/>
    <property type="project" value="InterPro"/>
</dbReference>
<dbReference type="InterPro" id="IPR007337">
    <property type="entry name" value="RelB/DinJ"/>
</dbReference>
<proteinExistence type="predicted"/>
<protein>
    <submittedName>
        <fullName evidence="1">Type II toxin-antitoxin system RelB/DinJ family antitoxin</fullName>
    </submittedName>
</protein>
<reference evidence="1" key="1">
    <citation type="submission" date="2022-01" db="EMBL/GenBank/DDBJ databases">
        <title>Collection of gut derived symbiotic bacterial strains cultured from healthy donors.</title>
        <authorList>
            <person name="Lin H."/>
            <person name="Kohout C."/>
            <person name="Waligurski E."/>
            <person name="Pamer E.G."/>
        </authorList>
    </citation>
    <scope>NUCLEOTIDE SEQUENCE</scope>
    <source>
        <strain evidence="1">DFI.7.46</strain>
    </source>
</reference>
<evidence type="ECO:0000313" key="1">
    <source>
        <dbReference type="EMBL" id="MCG4617270.1"/>
    </source>
</evidence>